<protein>
    <submittedName>
        <fullName evidence="1">Uncharacterized protein</fullName>
    </submittedName>
</protein>
<dbReference type="EMBL" id="KZ825818">
    <property type="protein sequence ID" value="PYH97839.1"/>
    <property type="molecule type" value="Genomic_DNA"/>
</dbReference>
<evidence type="ECO:0000313" key="1">
    <source>
        <dbReference type="EMBL" id="PYH97839.1"/>
    </source>
</evidence>
<gene>
    <name evidence="1" type="ORF">BO71DRAFT_426712</name>
</gene>
<evidence type="ECO:0000313" key="2">
    <source>
        <dbReference type="Proteomes" id="UP000247810"/>
    </source>
</evidence>
<reference evidence="1 2" key="1">
    <citation type="submission" date="2018-02" db="EMBL/GenBank/DDBJ databases">
        <title>The genomes of Aspergillus section Nigri reveals drivers in fungal speciation.</title>
        <authorList>
            <consortium name="DOE Joint Genome Institute"/>
            <person name="Vesth T.C."/>
            <person name="Nybo J."/>
            <person name="Theobald S."/>
            <person name="Brandl J."/>
            <person name="Frisvad J.C."/>
            <person name="Nielsen K.F."/>
            <person name="Lyhne E.K."/>
            <person name="Kogle M.E."/>
            <person name="Kuo A."/>
            <person name="Riley R."/>
            <person name="Clum A."/>
            <person name="Nolan M."/>
            <person name="Lipzen A."/>
            <person name="Salamov A."/>
            <person name="Henrissat B."/>
            <person name="Wiebenga A."/>
            <person name="De vries R.P."/>
            <person name="Grigoriev I.V."/>
            <person name="Mortensen U.H."/>
            <person name="Andersen M.R."/>
            <person name="Baker S.E."/>
        </authorList>
    </citation>
    <scope>NUCLEOTIDE SEQUENCE [LARGE SCALE GENOMIC DNA]</scope>
    <source>
        <strain evidence="1 2">CBS 707.79</strain>
    </source>
</reference>
<keyword evidence="2" id="KW-1185">Reference proteome</keyword>
<proteinExistence type="predicted"/>
<name>A0A319DKD5_9EURO</name>
<dbReference type="AlphaFoldDB" id="A0A319DKD5"/>
<dbReference type="VEuPathDB" id="FungiDB:BO71DRAFT_426712"/>
<organism evidence="1 2">
    <name type="scientific">Aspergillus ellipticus CBS 707.79</name>
    <dbReference type="NCBI Taxonomy" id="1448320"/>
    <lineage>
        <taxon>Eukaryota</taxon>
        <taxon>Fungi</taxon>
        <taxon>Dikarya</taxon>
        <taxon>Ascomycota</taxon>
        <taxon>Pezizomycotina</taxon>
        <taxon>Eurotiomycetes</taxon>
        <taxon>Eurotiomycetidae</taxon>
        <taxon>Eurotiales</taxon>
        <taxon>Aspergillaceae</taxon>
        <taxon>Aspergillus</taxon>
        <taxon>Aspergillus subgen. Circumdati</taxon>
    </lineage>
</organism>
<dbReference type="OrthoDB" id="5376140at2759"/>
<accession>A0A319DKD5</accession>
<sequence>MSLDLGRPHDAAQIVETDHGDLILGPEFKGKMYLKGLLLPNSGSGAWQYRHGYNLLQGHTNRDRQRLTDQDEEARIIAKIWESAIAIRGMHITELYTTLLREQEDVADVALVQRHMSGPTALAIWNGLLEKGTGKFYYGLEANERATVEYATGDGTDMSVLFRHKDQQLKIHERYLDFDRAHESASCQASEPSDQHNDHLRVFFCDHLVEDIYEQASEPQKLTVKWLDGGNELVRQHYGMRIVYGVTLHKISTCANFAAKLLHIKVVNTDEDIHCGCKTTTTSQNAREVTFAGLDSAEKYFPLIAKDKHESSYGLPPEAISPTPAPPMPQSHDIAAENISLSATADGIMYSANDNDDDDDDTRYIPGWCSVPRSTPLSNGVHPTTKCVYLHGPAARSKLIASQNEGLAKERQSEHQQREMWYSWVENEAQTAFEKLISPRVLLVNPNFALSAIKVMLTLSISHQPHTLYVIGTIIVNTSVVFS</sequence>
<dbReference type="Proteomes" id="UP000247810">
    <property type="component" value="Unassembled WGS sequence"/>
</dbReference>